<proteinExistence type="predicted"/>
<dbReference type="Proteomes" id="UP000565579">
    <property type="component" value="Unassembled WGS sequence"/>
</dbReference>
<accession>A0A7X0NPB3</accession>
<dbReference type="EMBL" id="JACHMI010000001">
    <property type="protein sequence ID" value="MBB6547149.1"/>
    <property type="molecule type" value="Genomic_DNA"/>
</dbReference>
<dbReference type="AlphaFoldDB" id="A0A7X0NPB3"/>
<protein>
    <submittedName>
        <fullName evidence="1">Uncharacterized protein</fullName>
    </submittedName>
</protein>
<evidence type="ECO:0000313" key="2">
    <source>
        <dbReference type="Proteomes" id="UP000565579"/>
    </source>
</evidence>
<reference evidence="1 2" key="1">
    <citation type="submission" date="2020-08" db="EMBL/GenBank/DDBJ databases">
        <title>Sequencing the genomes of 1000 actinobacteria strains.</title>
        <authorList>
            <person name="Klenk H.-P."/>
        </authorList>
    </citation>
    <scope>NUCLEOTIDE SEQUENCE [LARGE SCALE GENOMIC DNA]</scope>
    <source>
        <strain evidence="1 2">DSM 43768</strain>
    </source>
</reference>
<sequence>MISGGEAALWGLLGSACIELLEIVAAIRRTSGWPWQQEGEAPASALVASVVIRVGVGAAVAAALGTAGQLSGVLGAFAAGIGAPLFVEQLSRQARRSSQALTETEAGRGSGSAT</sequence>
<keyword evidence="2" id="KW-1185">Reference proteome</keyword>
<name>A0A7X0NPB3_9ACTN</name>
<comment type="caution">
    <text evidence="1">The sequence shown here is derived from an EMBL/GenBank/DDBJ whole genome shotgun (WGS) entry which is preliminary data.</text>
</comment>
<evidence type="ECO:0000313" key="1">
    <source>
        <dbReference type="EMBL" id="MBB6547149.1"/>
    </source>
</evidence>
<dbReference type="RefSeq" id="WP_185101834.1">
    <property type="nucleotide sequence ID" value="NZ_BAAAXY010000221.1"/>
</dbReference>
<gene>
    <name evidence="1" type="ORF">HD593_001944</name>
</gene>
<organism evidence="1 2">
    <name type="scientific">Nonomuraea rubra</name>
    <dbReference type="NCBI Taxonomy" id="46180"/>
    <lineage>
        <taxon>Bacteria</taxon>
        <taxon>Bacillati</taxon>
        <taxon>Actinomycetota</taxon>
        <taxon>Actinomycetes</taxon>
        <taxon>Streptosporangiales</taxon>
        <taxon>Streptosporangiaceae</taxon>
        <taxon>Nonomuraea</taxon>
    </lineage>
</organism>